<dbReference type="PANTHER" id="PTHR33936">
    <property type="entry name" value="PROTEIN CBG17840"/>
    <property type="match status" value="1"/>
</dbReference>
<reference evidence="2 3" key="1">
    <citation type="submission" date="2014-10" db="EMBL/GenBank/DDBJ databases">
        <title>Draft genome of the hookworm Ancylostoma caninum.</title>
        <authorList>
            <person name="Mitreva M."/>
        </authorList>
    </citation>
    <scope>NUCLEOTIDE SEQUENCE [LARGE SCALE GENOMIC DNA]</scope>
    <source>
        <strain evidence="2 3">Baltimore</strain>
    </source>
</reference>
<sequence length="191" mass="21749">MEHDEETASTSASVQNEPSTAASVQCPGSEEALHTNMELAEHCEKDHSNELSDFAMVHVVLHSWENFETWLAEERGTFSKLMERGYTRKRSKGNIYMYVCQHARGDGGEVDSQETMQRYKKTKRVHKHCPCFAKVHMRSDRMVEVAACFGHLVHDINSTCHPLSIDDEITIMSMLANGVPHQTARLIRFLQ</sequence>
<accession>A0A368F0H1</accession>
<organism evidence="2 3">
    <name type="scientific">Ancylostoma caninum</name>
    <name type="common">Dog hookworm</name>
    <dbReference type="NCBI Taxonomy" id="29170"/>
    <lineage>
        <taxon>Eukaryota</taxon>
        <taxon>Metazoa</taxon>
        <taxon>Ecdysozoa</taxon>
        <taxon>Nematoda</taxon>
        <taxon>Chromadorea</taxon>
        <taxon>Rhabditida</taxon>
        <taxon>Rhabditina</taxon>
        <taxon>Rhabditomorpha</taxon>
        <taxon>Strongyloidea</taxon>
        <taxon>Ancylostomatidae</taxon>
        <taxon>Ancylostomatinae</taxon>
        <taxon>Ancylostoma</taxon>
    </lineage>
</organism>
<evidence type="ECO:0008006" key="4">
    <source>
        <dbReference type="Google" id="ProtNLM"/>
    </source>
</evidence>
<proteinExistence type="predicted"/>
<dbReference type="PANTHER" id="PTHR33936:SF24">
    <property type="entry name" value="C2H2-TYPE DOMAIN-CONTAINING PROTEIN"/>
    <property type="match status" value="1"/>
</dbReference>
<keyword evidence="3" id="KW-1185">Reference proteome</keyword>
<dbReference type="EMBL" id="JOJR01011275">
    <property type="protein sequence ID" value="RCN25574.1"/>
    <property type="molecule type" value="Genomic_DNA"/>
</dbReference>
<gene>
    <name evidence="2" type="ORF">ANCCAN_28712</name>
</gene>
<evidence type="ECO:0000313" key="2">
    <source>
        <dbReference type="EMBL" id="RCN25574.1"/>
    </source>
</evidence>
<dbReference type="AlphaFoldDB" id="A0A368F0H1"/>
<feature type="compositionally biased region" description="Polar residues" evidence="1">
    <location>
        <begin position="8"/>
        <end position="23"/>
    </location>
</feature>
<feature type="region of interest" description="Disordered" evidence="1">
    <location>
        <begin position="1"/>
        <end position="28"/>
    </location>
</feature>
<dbReference type="STRING" id="29170.A0A368F0H1"/>
<evidence type="ECO:0000313" key="3">
    <source>
        <dbReference type="Proteomes" id="UP000252519"/>
    </source>
</evidence>
<evidence type="ECO:0000256" key="1">
    <source>
        <dbReference type="SAM" id="MobiDB-lite"/>
    </source>
</evidence>
<name>A0A368F0H1_ANCCA</name>
<comment type="caution">
    <text evidence="2">The sequence shown here is derived from an EMBL/GenBank/DDBJ whole genome shotgun (WGS) entry which is preliminary data.</text>
</comment>
<protein>
    <recommendedName>
        <fullName evidence="4">FAR1 domain-containing protein</fullName>
    </recommendedName>
</protein>
<dbReference type="InterPro" id="IPR052797">
    <property type="entry name" value="RegFact_GeneExpr_CellDeath"/>
</dbReference>
<dbReference type="Proteomes" id="UP000252519">
    <property type="component" value="Unassembled WGS sequence"/>
</dbReference>